<keyword evidence="3" id="KW-1185">Reference proteome</keyword>
<keyword evidence="1" id="KW-1133">Transmembrane helix</keyword>
<feature type="transmembrane region" description="Helical" evidence="1">
    <location>
        <begin position="15"/>
        <end position="35"/>
    </location>
</feature>
<name>A0A2T0LWC1_9PSEU</name>
<dbReference type="AlphaFoldDB" id="A0A2T0LWC1"/>
<evidence type="ECO:0000313" key="3">
    <source>
        <dbReference type="Proteomes" id="UP000238362"/>
    </source>
</evidence>
<organism evidence="2 3">
    <name type="scientific">Prauserella shujinwangii</name>
    <dbReference type="NCBI Taxonomy" id="1453103"/>
    <lineage>
        <taxon>Bacteria</taxon>
        <taxon>Bacillati</taxon>
        <taxon>Actinomycetota</taxon>
        <taxon>Actinomycetes</taxon>
        <taxon>Pseudonocardiales</taxon>
        <taxon>Pseudonocardiaceae</taxon>
        <taxon>Prauserella</taxon>
    </lineage>
</organism>
<reference evidence="2 3" key="1">
    <citation type="submission" date="2018-03" db="EMBL/GenBank/DDBJ databases">
        <title>Genomic Encyclopedia of Type Strains, Phase III (KMG-III): the genomes of soil and plant-associated and newly described type strains.</title>
        <authorList>
            <person name="Whitman W."/>
        </authorList>
    </citation>
    <scope>NUCLEOTIDE SEQUENCE [LARGE SCALE GENOMIC DNA]</scope>
    <source>
        <strain evidence="2 3">CGMCC 4.7125</strain>
    </source>
</reference>
<dbReference type="InterPro" id="IPR021903">
    <property type="entry name" value="DUF3515"/>
</dbReference>
<evidence type="ECO:0000313" key="2">
    <source>
        <dbReference type="EMBL" id="PRX48314.1"/>
    </source>
</evidence>
<dbReference type="Pfam" id="PF12028">
    <property type="entry name" value="DUF3515"/>
    <property type="match status" value="1"/>
</dbReference>
<dbReference type="OrthoDB" id="4422435at2"/>
<accession>A0A2T0LWC1</accession>
<comment type="caution">
    <text evidence="2">The sequence shown here is derived from an EMBL/GenBank/DDBJ whole genome shotgun (WGS) entry which is preliminary data.</text>
</comment>
<dbReference type="Proteomes" id="UP000238362">
    <property type="component" value="Unassembled WGS sequence"/>
</dbReference>
<proteinExistence type="predicted"/>
<protein>
    <submittedName>
        <fullName evidence="2">Uncharacterized protein DUF3515</fullName>
    </submittedName>
</protein>
<sequence length="183" mass="18981">METGPTDTGAPPRSLLVVAAALAVALAVVVAVLGLTAGPEDSPGSDGGPLALVAVPAPQSDTPHCDRLVEAVPQALESSGERLQRRELAEPAPPATVAWGGERPVVLRCGLDRPPELTRTASLREVNDVRWLPVPGEGTATWYVVDREVYVALTVPDGTGTGPLQAVSDTVSATLEPVEPRFD</sequence>
<gene>
    <name evidence="2" type="ORF">B0I33_104130</name>
</gene>
<dbReference type="EMBL" id="PVNH01000004">
    <property type="protein sequence ID" value="PRX48314.1"/>
    <property type="molecule type" value="Genomic_DNA"/>
</dbReference>
<keyword evidence="1" id="KW-0472">Membrane</keyword>
<keyword evidence="1" id="KW-0812">Transmembrane</keyword>
<evidence type="ECO:0000256" key="1">
    <source>
        <dbReference type="SAM" id="Phobius"/>
    </source>
</evidence>
<dbReference type="RefSeq" id="WP_106178413.1">
    <property type="nucleotide sequence ID" value="NZ_PVNH01000004.1"/>
</dbReference>